<comment type="caution">
    <text evidence="2">The sequence shown here is derived from an EMBL/GenBank/DDBJ whole genome shotgun (WGS) entry which is preliminary data.</text>
</comment>
<dbReference type="AlphaFoldDB" id="A0AAE1RLA4"/>
<feature type="compositionally biased region" description="Basic and acidic residues" evidence="1">
    <location>
        <begin position="1"/>
        <end position="16"/>
    </location>
</feature>
<evidence type="ECO:0000313" key="2">
    <source>
        <dbReference type="EMBL" id="KAK4354494.1"/>
    </source>
</evidence>
<dbReference type="EMBL" id="JAVYJV010000014">
    <property type="protein sequence ID" value="KAK4354494.1"/>
    <property type="molecule type" value="Genomic_DNA"/>
</dbReference>
<reference evidence="2" key="1">
    <citation type="submission" date="2023-12" db="EMBL/GenBank/DDBJ databases">
        <title>Genome assembly of Anisodus tanguticus.</title>
        <authorList>
            <person name="Wang Y.-J."/>
        </authorList>
    </citation>
    <scope>NUCLEOTIDE SEQUENCE</scope>
    <source>
        <strain evidence="2">KB-2021</strain>
        <tissue evidence="2">Leaf</tissue>
    </source>
</reference>
<organism evidence="2 3">
    <name type="scientific">Anisodus tanguticus</name>
    <dbReference type="NCBI Taxonomy" id="243964"/>
    <lineage>
        <taxon>Eukaryota</taxon>
        <taxon>Viridiplantae</taxon>
        <taxon>Streptophyta</taxon>
        <taxon>Embryophyta</taxon>
        <taxon>Tracheophyta</taxon>
        <taxon>Spermatophyta</taxon>
        <taxon>Magnoliopsida</taxon>
        <taxon>eudicotyledons</taxon>
        <taxon>Gunneridae</taxon>
        <taxon>Pentapetalae</taxon>
        <taxon>asterids</taxon>
        <taxon>lamiids</taxon>
        <taxon>Solanales</taxon>
        <taxon>Solanaceae</taxon>
        <taxon>Solanoideae</taxon>
        <taxon>Hyoscyameae</taxon>
        <taxon>Anisodus</taxon>
    </lineage>
</organism>
<keyword evidence="3" id="KW-1185">Reference proteome</keyword>
<evidence type="ECO:0000256" key="1">
    <source>
        <dbReference type="SAM" id="MobiDB-lite"/>
    </source>
</evidence>
<proteinExistence type="predicted"/>
<sequence length="119" mass="13787">MFRELLRQQKRNEPAKLKKKGKKPSKPQEVELGEAGIDRGFEDIFKNEGNKFAGRLGGDEVYIDSSNEQSEYNDEELDVLAQLGVDLHSRRKSKKLRYDDFAAIFFFEFGMIFDSAIEF</sequence>
<protein>
    <submittedName>
        <fullName evidence="2">Uncharacterized protein</fullName>
    </submittedName>
</protein>
<accession>A0AAE1RLA4</accession>
<feature type="region of interest" description="Disordered" evidence="1">
    <location>
        <begin position="1"/>
        <end position="33"/>
    </location>
</feature>
<dbReference type="Proteomes" id="UP001291623">
    <property type="component" value="Unassembled WGS sequence"/>
</dbReference>
<gene>
    <name evidence="2" type="ORF">RND71_026688</name>
</gene>
<name>A0AAE1RLA4_9SOLA</name>
<evidence type="ECO:0000313" key="3">
    <source>
        <dbReference type="Proteomes" id="UP001291623"/>
    </source>
</evidence>